<accession>A0A7G8BQN7</accession>
<dbReference type="AlphaFoldDB" id="A0A7G8BQN7"/>
<gene>
    <name evidence="3" type="ORF">H7849_07835</name>
</gene>
<organism evidence="3 4">
    <name type="scientific">Alloacidobacterium dinghuense</name>
    <dbReference type="NCBI Taxonomy" id="2763107"/>
    <lineage>
        <taxon>Bacteria</taxon>
        <taxon>Pseudomonadati</taxon>
        <taxon>Acidobacteriota</taxon>
        <taxon>Terriglobia</taxon>
        <taxon>Terriglobales</taxon>
        <taxon>Acidobacteriaceae</taxon>
        <taxon>Alloacidobacterium</taxon>
    </lineage>
</organism>
<keyword evidence="3" id="KW-0808">Transferase</keyword>
<evidence type="ECO:0000259" key="1">
    <source>
        <dbReference type="Pfam" id="PF00534"/>
    </source>
</evidence>
<evidence type="ECO:0000313" key="4">
    <source>
        <dbReference type="Proteomes" id="UP000515312"/>
    </source>
</evidence>
<sequence>MRILHVIYSLSLKHGGPPEGLRQLAEAYRQEGIHLEVASLDGPDEDFLRELWFKVHALGPVKSVYGYSSRMLPWLRSHIHEYDAVVINGIWQYNSFAAGRAARGRVPYAVFIHGALDPWFKKTYPLKHIKKLLYWRTFQYPVLRDALAVLFTTQTEKEQAQLSFRRNRWNGVVVPYGTLRPDGDPAAQKEVFFSSCPAVRGRRFLLFMARIHEKKGCDLLIEAFSRISSCTPDLYLVMAGPDQVGWKATLEKQAGQLGIADRIYWPGMLEKDAKWGAFHAAEAFILPSHQENFGIAVAEALACGKPVLISNQVNIWQEVIANGAGIVADDTIDGTHSLLTKWLELSENERIEMSQKAFACFSNNYSMRGAAKAIREMFEEELKATGKRSAGKHALQATAN</sequence>
<feature type="domain" description="Glycosyl transferase family 1" evidence="1">
    <location>
        <begin position="200"/>
        <end position="357"/>
    </location>
</feature>
<dbReference type="InterPro" id="IPR001296">
    <property type="entry name" value="Glyco_trans_1"/>
</dbReference>
<dbReference type="KEGG" id="adin:H7849_07835"/>
<dbReference type="PANTHER" id="PTHR12526:SF637">
    <property type="entry name" value="GLYCOSYLTRANSFERASE EPSF-RELATED"/>
    <property type="match status" value="1"/>
</dbReference>
<dbReference type="Proteomes" id="UP000515312">
    <property type="component" value="Chromosome"/>
</dbReference>
<protein>
    <submittedName>
        <fullName evidence="3">Glycosyltransferase</fullName>
    </submittedName>
</protein>
<dbReference type="InterPro" id="IPR028098">
    <property type="entry name" value="Glyco_trans_4-like_N"/>
</dbReference>
<dbReference type="PANTHER" id="PTHR12526">
    <property type="entry name" value="GLYCOSYLTRANSFERASE"/>
    <property type="match status" value="1"/>
</dbReference>
<evidence type="ECO:0000313" key="3">
    <source>
        <dbReference type="EMBL" id="QNI34857.1"/>
    </source>
</evidence>
<evidence type="ECO:0000259" key="2">
    <source>
        <dbReference type="Pfam" id="PF13579"/>
    </source>
</evidence>
<dbReference type="GO" id="GO:0016757">
    <property type="term" value="F:glycosyltransferase activity"/>
    <property type="evidence" value="ECO:0007669"/>
    <property type="project" value="InterPro"/>
</dbReference>
<keyword evidence="4" id="KW-1185">Reference proteome</keyword>
<reference evidence="3 4" key="1">
    <citation type="submission" date="2020-08" db="EMBL/GenBank/DDBJ databases">
        <title>Edaphobacter telluris sp. nov. and Acidobacterium dinghuensis sp. nov., two acidobacteria isolated from forest soil.</title>
        <authorList>
            <person name="Fu J."/>
            <person name="Qiu L."/>
        </authorList>
    </citation>
    <scope>NUCLEOTIDE SEQUENCE [LARGE SCALE GENOMIC DNA]</scope>
    <source>
        <strain evidence="3">4Y35</strain>
    </source>
</reference>
<name>A0A7G8BQN7_9BACT</name>
<dbReference type="Pfam" id="PF13579">
    <property type="entry name" value="Glyco_trans_4_4"/>
    <property type="match status" value="1"/>
</dbReference>
<proteinExistence type="predicted"/>
<dbReference type="Gene3D" id="3.40.50.2000">
    <property type="entry name" value="Glycogen Phosphorylase B"/>
    <property type="match status" value="2"/>
</dbReference>
<dbReference type="Pfam" id="PF00534">
    <property type="entry name" value="Glycos_transf_1"/>
    <property type="match status" value="1"/>
</dbReference>
<dbReference type="SUPFAM" id="SSF53756">
    <property type="entry name" value="UDP-Glycosyltransferase/glycogen phosphorylase"/>
    <property type="match status" value="1"/>
</dbReference>
<dbReference type="EMBL" id="CP060394">
    <property type="protein sequence ID" value="QNI34857.1"/>
    <property type="molecule type" value="Genomic_DNA"/>
</dbReference>
<feature type="domain" description="Glycosyltransferase subfamily 4-like N-terminal" evidence="2">
    <location>
        <begin position="15"/>
        <end position="177"/>
    </location>
</feature>